<sequence length="295" mass="31460">MTEPRLEEVADRVFAYVQPDGGWCLNNAGIAGGLVIDTAATEARARALRESAEEIARTRLVVNTHHHGDHTHGNFVFARDAPVIAHPLARTEMSRRGLALCEVWPDRAWGALKVALPTLTVADRLTVHAGSIRAEVLHPGPAHTTGDLVVWLPDHRVVFTGDLVLPGCAPFTLMGSVAGTLEAVARLRELDPLVVVGGHGPVAGPGALDETEAYLRRVQRLAAEGRAAGLTPLETALEAGHGEFDGLRDAERLVANLHRAYADADGVEPGTGLRSGPVFREMTAFNGGRHPVCRV</sequence>
<dbReference type="Proteomes" id="UP001595872">
    <property type="component" value="Unassembled WGS sequence"/>
</dbReference>
<dbReference type="InterPro" id="IPR036866">
    <property type="entry name" value="RibonucZ/Hydroxyglut_hydro"/>
</dbReference>
<dbReference type="InterPro" id="IPR050855">
    <property type="entry name" value="NDM-1-like"/>
</dbReference>
<dbReference type="Gene3D" id="3.60.15.10">
    <property type="entry name" value="Ribonuclease Z/Hydroxyacylglutathione hydrolase-like"/>
    <property type="match status" value="1"/>
</dbReference>
<dbReference type="SUPFAM" id="SSF56281">
    <property type="entry name" value="Metallo-hydrolase/oxidoreductase"/>
    <property type="match status" value="1"/>
</dbReference>
<dbReference type="SMART" id="SM00849">
    <property type="entry name" value="Lactamase_B"/>
    <property type="match status" value="1"/>
</dbReference>
<dbReference type="EMBL" id="JBHSIT010000003">
    <property type="protein sequence ID" value="MFC4908384.1"/>
    <property type="molecule type" value="Genomic_DNA"/>
</dbReference>
<dbReference type="RefSeq" id="WP_378254941.1">
    <property type="nucleotide sequence ID" value="NZ_JBHSIT010000003.1"/>
</dbReference>
<evidence type="ECO:0000313" key="3">
    <source>
        <dbReference type="Proteomes" id="UP001595872"/>
    </source>
</evidence>
<name>A0ABV9TY27_9ACTN</name>
<evidence type="ECO:0000313" key="2">
    <source>
        <dbReference type="EMBL" id="MFC4908384.1"/>
    </source>
</evidence>
<protein>
    <submittedName>
        <fullName evidence="2">MBL fold metallo-hydrolase</fullName>
    </submittedName>
</protein>
<feature type="domain" description="Metallo-beta-lactamase" evidence="1">
    <location>
        <begin position="25"/>
        <end position="199"/>
    </location>
</feature>
<reference evidence="3" key="1">
    <citation type="journal article" date="2019" name="Int. J. Syst. Evol. Microbiol.">
        <title>The Global Catalogue of Microorganisms (GCM) 10K type strain sequencing project: providing services to taxonomists for standard genome sequencing and annotation.</title>
        <authorList>
            <consortium name="The Broad Institute Genomics Platform"/>
            <consortium name="The Broad Institute Genome Sequencing Center for Infectious Disease"/>
            <person name="Wu L."/>
            <person name="Ma J."/>
        </authorList>
    </citation>
    <scope>NUCLEOTIDE SEQUENCE [LARGE SCALE GENOMIC DNA]</scope>
    <source>
        <strain evidence="3">KLKA75</strain>
    </source>
</reference>
<gene>
    <name evidence="2" type="ORF">ACFPCY_13705</name>
</gene>
<keyword evidence="3" id="KW-1185">Reference proteome</keyword>
<dbReference type="CDD" id="cd16282">
    <property type="entry name" value="metallo-hydrolase-like_MBL-fold"/>
    <property type="match status" value="1"/>
</dbReference>
<comment type="caution">
    <text evidence="2">The sequence shown here is derived from an EMBL/GenBank/DDBJ whole genome shotgun (WGS) entry which is preliminary data.</text>
</comment>
<organism evidence="2 3">
    <name type="scientific">Actinomadura gamaensis</name>
    <dbReference type="NCBI Taxonomy" id="1763541"/>
    <lineage>
        <taxon>Bacteria</taxon>
        <taxon>Bacillati</taxon>
        <taxon>Actinomycetota</taxon>
        <taxon>Actinomycetes</taxon>
        <taxon>Streptosporangiales</taxon>
        <taxon>Thermomonosporaceae</taxon>
        <taxon>Actinomadura</taxon>
    </lineage>
</organism>
<dbReference type="InterPro" id="IPR001279">
    <property type="entry name" value="Metallo-B-lactamas"/>
</dbReference>
<dbReference type="Pfam" id="PF00753">
    <property type="entry name" value="Lactamase_B"/>
    <property type="match status" value="1"/>
</dbReference>
<dbReference type="PANTHER" id="PTHR42951">
    <property type="entry name" value="METALLO-BETA-LACTAMASE DOMAIN-CONTAINING"/>
    <property type="match status" value="1"/>
</dbReference>
<dbReference type="PANTHER" id="PTHR42951:SF4">
    <property type="entry name" value="ACYL-COENZYME A THIOESTERASE MBLAC2"/>
    <property type="match status" value="1"/>
</dbReference>
<proteinExistence type="predicted"/>
<accession>A0ABV9TY27</accession>
<evidence type="ECO:0000259" key="1">
    <source>
        <dbReference type="SMART" id="SM00849"/>
    </source>
</evidence>